<evidence type="ECO:0000313" key="3">
    <source>
        <dbReference type="Proteomes" id="UP000002071"/>
    </source>
</evidence>
<evidence type="ECO:0000256" key="1">
    <source>
        <dbReference type="SAM" id="Phobius"/>
    </source>
</evidence>
<name>C7NT42_HALUD</name>
<evidence type="ECO:0000313" key="2">
    <source>
        <dbReference type="EMBL" id="ACV12117.1"/>
    </source>
</evidence>
<accession>C7NT42</accession>
<dbReference type="KEGG" id="hut:Huta_1949"/>
<gene>
    <name evidence="2" type="ordered locus">Huta_1949</name>
</gene>
<keyword evidence="1" id="KW-0812">Transmembrane</keyword>
<feature type="transmembrane region" description="Helical" evidence="1">
    <location>
        <begin position="29"/>
        <end position="56"/>
    </location>
</feature>
<dbReference type="EMBL" id="CP001687">
    <property type="protein sequence ID" value="ACV12117.1"/>
    <property type="molecule type" value="Genomic_DNA"/>
</dbReference>
<reference evidence="2 3" key="1">
    <citation type="journal article" date="2009" name="Stand. Genomic Sci.">
        <title>Complete genome sequence of Halorhabdus utahensis type strain (AX-2).</title>
        <authorList>
            <person name="Anderson I."/>
            <person name="Tindall B.J."/>
            <person name="Pomrenke H."/>
            <person name="Goker M."/>
            <person name="Lapidus A."/>
            <person name="Nolan M."/>
            <person name="Copeland A."/>
            <person name="Glavina Del Rio T."/>
            <person name="Chen F."/>
            <person name="Tice H."/>
            <person name="Cheng J.F."/>
            <person name="Lucas S."/>
            <person name="Chertkov O."/>
            <person name="Bruce D."/>
            <person name="Brettin T."/>
            <person name="Detter J.C."/>
            <person name="Han C."/>
            <person name="Goodwin L."/>
            <person name="Land M."/>
            <person name="Hauser L."/>
            <person name="Chang Y.J."/>
            <person name="Jeffries C.D."/>
            <person name="Pitluck S."/>
            <person name="Pati A."/>
            <person name="Mavromatis K."/>
            <person name="Ivanova N."/>
            <person name="Ovchinnikova G."/>
            <person name="Chen A."/>
            <person name="Palaniappan K."/>
            <person name="Chain P."/>
            <person name="Rohde M."/>
            <person name="Bristow J."/>
            <person name="Eisen J.A."/>
            <person name="Markowitz V."/>
            <person name="Hugenholtz P."/>
            <person name="Kyrpides N.C."/>
            <person name="Klenk H.P."/>
        </authorList>
    </citation>
    <scope>NUCLEOTIDE SEQUENCE [LARGE SCALE GENOMIC DNA]</scope>
    <source>
        <strain evidence="3">DSM 12940 / JCM 11049 / AX-2</strain>
    </source>
</reference>
<keyword evidence="1" id="KW-1133">Transmembrane helix</keyword>
<proteinExistence type="predicted"/>
<dbReference type="OrthoDB" id="21388at2157"/>
<dbReference type="STRING" id="519442.Huta_1949"/>
<dbReference type="eggNOG" id="arCOG00237">
    <property type="taxonomic scope" value="Archaea"/>
</dbReference>
<dbReference type="HOGENOM" id="CLU_2893179_0_0_2"/>
<organism evidence="2 3">
    <name type="scientific">Halorhabdus utahensis (strain DSM 12940 / JCM 11049 / AX-2)</name>
    <dbReference type="NCBI Taxonomy" id="519442"/>
    <lineage>
        <taxon>Archaea</taxon>
        <taxon>Methanobacteriati</taxon>
        <taxon>Methanobacteriota</taxon>
        <taxon>Stenosarchaea group</taxon>
        <taxon>Halobacteria</taxon>
        <taxon>Halobacteriales</taxon>
        <taxon>Haloarculaceae</taxon>
        <taxon>Halorhabdus</taxon>
    </lineage>
</organism>
<keyword evidence="1" id="KW-0472">Membrane</keyword>
<dbReference type="Proteomes" id="UP000002071">
    <property type="component" value="Chromosome"/>
</dbReference>
<sequence>MILVFAIILRALVLFATEAVPVDVTAIGIMLALLVVEPISTMLVDWGLLATPVYVLGWRAAR</sequence>
<protein>
    <submittedName>
        <fullName evidence="2">Sodium/sulfate symporter family transporter</fullName>
    </submittedName>
</protein>
<dbReference type="AlphaFoldDB" id="C7NT42"/>
<keyword evidence="3" id="KW-1185">Reference proteome</keyword>